<dbReference type="PROSITE" id="PS50088">
    <property type="entry name" value="ANK_REPEAT"/>
    <property type="match status" value="1"/>
</dbReference>
<comment type="caution">
    <text evidence="13">The sequence shown here is derived from an EMBL/GenBank/DDBJ whole genome shotgun (WGS) entry which is preliminary data.</text>
</comment>
<name>A0AAV2BE04_9ARAC</name>
<feature type="repeat" description="ANK" evidence="12">
    <location>
        <begin position="182"/>
        <end position="206"/>
    </location>
</feature>
<keyword evidence="9" id="KW-0638">Presynaptic neurotoxin</keyword>
<evidence type="ECO:0000256" key="5">
    <source>
        <dbReference type="ARBA" id="ARBA00022537"/>
    </source>
</evidence>
<keyword evidence="8" id="KW-0677">Repeat</keyword>
<dbReference type="PANTHER" id="PTHR24188:SF29">
    <property type="entry name" value="GH09064P"/>
    <property type="match status" value="1"/>
</dbReference>
<keyword evidence="5" id="KW-1052">Target cell membrane</keyword>
<evidence type="ECO:0000256" key="3">
    <source>
        <dbReference type="ARBA" id="ARBA00022483"/>
    </source>
</evidence>
<dbReference type="InterPro" id="IPR036770">
    <property type="entry name" value="Ankyrin_rpt-contain_sf"/>
</dbReference>
<evidence type="ECO:0000313" key="13">
    <source>
        <dbReference type="EMBL" id="CAL1293508.1"/>
    </source>
</evidence>
<dbReference type="GO" id="GO:0044218">
    <property type="term" value="C:other organism cell membrane"/>
    <property type="evidence" value="ECO:0007669"/>
    <property type="project" value="UniProtKB-KW"/>
</dbReference>
<dbReference type="SMART" id="SM00248">
    <property type="entry name" value="ANK"/>
    <property type="match status" value="5"/>
</dbReference>
<dbReference type="PROSITE" id="PS50297">
    <property type="entry name" value="ANK_REP_REGION"/>
    <property type="match status" value="1"/>
</dbReference>
<accession>A0AAV2BE04</accession>
<keyword evidence="10 12" id="KW-0040">ANK repeat</keyword>
<dbReference type="GO" id="GO:0005576">
    <property type="term" value="C:extracellular region"/>
    <property type="evidence" value="ECO:0007669"/>
    <property type="project" value="UniProtKB-SubCell"/>
</dbReference>
<evidence type="ECO:0000256" key="11">
    <source>
        <dbReference type="ARBA" id="ARBA00023298"/>
    </source>
</evidence>
<dbReference type="Pfam" id="PF00023">
    <property type="entry name" value="Ank"/>
    <property type="match status" value="1"/>
</dbReference>
<dbReference type="PANTHER" id="PTHR24188">
    <property type="entry name" value="ANKYRIN REPEAT PROTEIN"/>
    <property type="match status" value="1"/>
</dbReference>
<dbReference type="GO" id="GO:0044231">
    <property type="term" value="C:host cell presynaptic membrane"/>
    <property type="evidence" value="ECO:0007669"/>
    <property type="project" value="UniProtKB-KW"/>
</dbReference>
<proteinExistence type="predicted"/>
<gene>
    <name evidence="13" type="ORF">LARSCL_LOCUS18233</name>
</gene>
<keyword evidence="11" id="KW-0472">Membrane</keyword>
<evidence type="ECO:0000256" key="12">
    <source>
        <dbReference type="PROSITE-ProRule" id="PRU00023"/>
    </source>
</evidence>
<evidence type="ECO:0000256" key="4">
    <source>
        <dbReference type="ARBA" id="ARBA00022525"/>
    </source>
</evidence>
<sequence length="505" mass="56175">MIWSVESTETSPVLRTGRSYVNLSTIPTCLKMISAVSGHYGLFEAIRYKRHRQAMLLAEAGIDVDCRNEKGQTPLIYTVVAVDDCSRSRTKLVKLFLEAGADPNAADWKGLTALMHASILGQAETVKPLLECVWTNPSLTDPNGNTALMYASSHGHHEVIAVFLSMFRNNIKSLQLHKRNNDGFTALHLAVRNRHDSCARLLTKEGQIFPTAIDEFPDPRDLDRAPTPTETNAHFCQNPNSLFNALKQKHRGKSEERRTTGTMTVDVDDLDLSNYSSLSILECSVGDLPVSTYTHPFGLQMTKSTQVVSIDNRKTPQEIDENKNENVEDNLPVEDAESKADDWPAVPLQLKTVPQKTFQPLMPIEVTNVQPSHVNTFQRKCLLKQGNRGISAFRIKIRDSSIATTGNLRNARSIDSVDDFISGSSIKSVHLKRNKQIDVEHEAVSNLLPLIPCKDTSLPPVKYTLKRSGSSKKDMCFPTAPIISVRADQPSNEIEMYKKNVVALS</sequence>
<evidence type="ECO:0000256" key="10">
    <source>
        <dbReference type="ARBA" id="ARBA00023043"/>
    </source>
</evidence>
<dbReference type="AlphaFoldDB" id="A0AAV2BE04"/>
<comment type="subcellular location">
    <subcellularLocation>
        <location evidence="2">Secreted</location>
    </subcellularLocation>
    <subcellularLocation>
        <location evidence="1">Target cell membrane</location>
    </subcellularLocation>
</comment>
<dbReference type="GO" id="GO:0006887">
    <property type="term" value="P:exocytosis"/>
    <property type="evidence" value="ECO:0007669"/>
    <property type="project" value="UniProtKB-KW"/>
</dbReference>
<evidence type="ECO:0000256" key="6">
    <source>
        <dbReference type="ARBA" id="ARBA00022656"/>
    </source>
</evidence>
<dbReference type="GO" id="GO:0090729">
    <property type="term" value="F:toxin activity"/>
    <property type="evidence" value="ECO:0007669"/>
    <property type="project" value="UniProtKB-KW"/>
</dbReference>
<dbReference type="Pfam" id="PF12796">
    <property type="entry name" value="Ank_2"/>
    <property type="match status" value="1"/>
</dbReference>
<evidence type="ECO:0000256" key="2">
    <source>
        <dbReference type="ARBA" id="ARBA00004613"/>
    </source>
</evidence>
<dbReference type="InterPro" id="IPR002110">
    <property type="entry name" value="Ankyrin_rpt"/>
</dbReference>
<evidence type="ECO:0000313" key="14">
    <source>
        <dbReference type="Proteomes" id="UP001497382"/>
    </source>
</evidence>
<dbReference type="EMBL" id="CAXIEN010000329">
    <property type="protein sequence ID" value="CAL1293508.1"/>
    <property type="molecule type" value="Genomic_DNA"/>
</dbReference>
<protein>
    <submittedName>
        <fullName evidence="13">Uncharacterized protein</fullName>
    </submittedName>
</protein>
<reference evidence="13 14" key="1">
    <citation type="submission" date="2024-04" db="EMBL/GenBank/DDBJ databases">
        <authorList>
            <person name="Rising A."/>
            <person name="Reimegard J."/>
            <person name="Sonavane S."/>
            <person name="Akerstrom W."/>
            <person name="Nylinder S."/>
            <person name="Hedman E."/>
            <person name="Kallberg Y."/>
        </authorList>
    </citation>
    <scope>NUCLEOTIDE SEQUENCE [LARGE SCALE GENOMIC DNA]</scope>
</reference>
<evidence type="ECO:0000256" key="9">
    <source>
        <dbReference type="ARBA" id="ARBA00023028"/>
    </source>
</evidence>
<evidence type="ECO:0000256" key="8">
    <source>
        <dbReference type="ARBA" id="ARBA00022737"/>
    </source>
</evidence>
<keyword evidence="14" id="KW-1185">Reference proteome</keyword>
<evidence type="ECO:0000256" key="1">
    <source>
        <dbReference type="ARBA" id="ARBA00004175"/>
    </source>
</evidence>
<dbReference type="Gene3D" id="1.25.40.20">
    <property type="entry name" value="Ankyrin repeat-containing domain"/>
    <property type="match status" value="1"/>
</dbReference>
<keyword evidence="11" id="KW-1053">Target membrane</keyword>
<dbReference type="SUPFAM" id="SSF48403">
    <property type="entry name" value="Ankyrin repeat"/>
    <property type="match status" value="1"/>
</dbReference>
<keyword evidence="6" id="KW-0800">Toxin</keyword>
<dbReference type="Proteomes" id="UP001497382">
    <property type="component" value="Unassembled WGS sequence"/>
</dbReference>
<organism evidence="13 14">
    <name type="scientific">Larinioides sclopetarius</name>
    <dbReference type="NCBI Taxonomy" id="280406"/>
    <lineage>
        <taxon>Eukaryota</taxon>
        <taxon>Metazoa</taxon>
        <taxon>Ecdysozoa</taxon>
        <taxon>Arthropoda</taxon>
        <taxon>Chelicerata</taxon>
        <taxon>Arachnida</taxon>
        <taxon>Araneae</taxon>
        <taxon>Araneomorphae</taxon>
        <taxon>Entelegynae</taxon>
        <taxon>Araneoidea</taxon>
        <taxon>Araneidae</taxon>
        <taxon>Larinioides</taxon>
    </lineage>
</organism>
<keyword evidence="4" id="KW-0964">Secreted</keyword>
<keyword evidence="3" id="KW-0268">Exocytosis</keyword>
<keyword evidence="7" id="KW-0528">Neurotoxin</keyword>
<evidence type="ECO:0000256" key="7">
    <source>
        <dbReference type="ARBA" id="ARBA00022699"/>
    </source>
</evidence>